<proteinExistence type="predicted"/>
<comment type="caution">
    <text evidence="1">The sequence shown here is derived from an EMBL/GenBank/DDBJ whole genome shotgun (WGS) entry which is preliminary data.</text>
</comment>
<dbReference type="Proteomes" id="UP000824469">
    <property type="component" value="Unassembled WGS sequence"/>
</dbReference>
<dbReference type="EMBL" id="JAHRHJ020000001">
    <property type="protein sequence ID" value="KAH9330400.1"/>
    <property type="molecule type" value="Genomic_DNA"/>
</dbReference>
<protein>
    <submittedName>
        <fullName evidence="1">Uncharacterized protein</fullName>
    </submittedName>
</protein>
<evidence type="ECO:0000313" key="2">
    <source>
        <dbReference type="Proteomes" id="UP000824469"/>
    </source>
</evidence>
<keyword evidence="2" id="KW-1185">Reference proteome</keyword>
<name>A0AA38GZJ6_TAXCH</name>
<accession>A0AA38GZJ6</accession>
<dbReference type="AlphaFoldDB" id="A0AA38GZJ6"/>
<organism evidence="1 2">
    <name type="scientific">Taxus chinensis</name>
    <name type="common">Chinese yew</name>
    <name type="synonym">Taxus wallichiana var. chinensis</name>
    <dbReference type="NCBI Taxonomy" id="29808"/>
    <lineage>
        <taxon>Eukaryota</taxon>
        <taxon>Viridiplantae</taxon>
        <taxon>Streptophyta</taxon>
        <taxon>Embryophyta</taxon>
        <taxon>Tracheophyta</taxon>
        <taxon>Spermatophyta</taxon>
        <taxon>Pinopsida</taxon>
        <taxon>Pinidae</taxon>
        <taxon>Conifers II</taxon>
        <taxon>Cupressales</taxon>
        <taxon>Taxaceae</taxon>
        <taxon>Taxus</taxon>
    </lineage>
</organism>
<sequence length="53" mass="6201">MWLNIPGNDVHTAVQEGLIKVDEYELDDARLCYHGLPPTLPYPWIRTRYGYIP</sequence>
<reference evidence="1 2" key="1">
    <citation type="journal article" date="2021" name="Nat. Plants">
        <title>The Taxus genome provides insights into paclitaxel biosynthesis.</title>
        <authorList>
            <person name="Xiong X."/>
            <person name="Gou J."/>
            <person name="Liao Q."/>
            <person name="Li Y."/>
            <person name="Zhou Q."/>
            <person name="Bi G."/>
            <person name="Li C."/>
            <person name="Du R."/>
            <person name="Wang X."/>
            <person name="Sun T."/>
            <person name="Guo L."/>
            <person name="Liang H."/>
            <person name="Lu P."/>
            <person name="Wu Y."/>
            <person name="Zhang Z."/>
            <person name="Ro D.K."/>
            <person name="Shang Y."/>
            <person name="Huang S."/>
            <person name="Yan J."/>
        </authorList>
    </citation>
    <scope>NUCLEOTIDE SEQUENCE [LARGE SCALE GENOMIC DNA]</scope>
    <source>
        <strain evidence="1">Ta-2019</strain>
    </source>
</reference>
<evidence type="ECO:0000313" key="1">
    <source>
        <dbReference type="EMBL" id="KAH9330400.1"/>
    </source>
</evidence>
<feature type="non-terminal residue" evidence="1">
    <location>
        <position position="53"/>
    </location>
</feature>
<gene>
    <name evidence="1" type="ORF">KI387_002508</name>
</gene>